<evidence type="ECO:0000313" key="5">
    <source>
        <dbReference type="EMBL" id="THJ34844.1"/>
    </source>
</evidence>
<comment type="subcellular location">
    <subcellularLocation>
        <location evidence="1">Cell envelope</location>
    </subcellularLocation>
</comment>
<name>A0A4S5BQ33_9BURK</name>
<dbReference type="RefSeq" id="WP_136405557.1">
    <property type="nucleotide sequence ID" value="NZ_SSWX01000005.1"/>
</dbReference>
<dbReference type="Gene3D" id="3.40.30.10">
    <property type="entry name" value="Glutaredoxin"/>
    <property type="match status" value="1"/>
</dbReference>
<dbReference type="InterPro" id="IPR050553">
    <property type="entry name" value="Thioredoxin_ResA/DsbE_sf"/>
</dbReference>
<evidence type="ECO:0000259" key="4">
    <source>
        <dbReference type="PROSITE" id="PS51352"/>
    </source>
</evidence>
<dbReference type="OrthoDB" id="9811352at2"/>
<dbReference type="Pfam" id="PF08534">
    <property type="entry name" value="Redoxin"/>
    <property type="match status" value="1"/>
</dbReference>
<dbReference type="GO" id="GO:0015036">
    <property type="term" value="F:disulfide oxidoreductase activity"/>
    <property type="evidence" value="ECO:0007669"/>
    <property type="project" value="UniProtKB-ARBA"/>
</dbReference>
<accession>A0A4S5BQ33</accession>
<dbReference type="AlphaFoldDB" id="A0A4S5BQ33"/>
<dbReference type="InterPro" id="IPR006311">
    <property type="entry name" value="TAT_signal"/>
</dbReference>
<evidence type="ECO:0000313" key="6">
    <source>
        <dbReference type="Proteomes" id="UP000306236"/>
    </source>
</evidence>
<dbReference type="PANTHER" id="PTHR42852:SF13">
    <property type="entry name" value="PROTEIN DIPZ"/>
    <property type="match status" value="1"/>
</dbReference>
<dbReference type="Proteomes" id="UP000306236">
    <property type="component" value="Unassembled WGS sequence"/>
</dbReference>
<dbReference type="PROSITE" id="PS51352">
    <property type="entry name" value="THIOREDOXIN_2"/>
    <property type="match status" value="1"/>
</dbReference>
<keyword evidence="2" id="KW-0201">Cytochrome c-type biogenesis</keyword>
<dbReference type="PANTHER" id="PTHR42852">
    <property type="entry name" value="THIOL:DISULFIDE INTERCHANGE PROTEIN DSBE"/>
    <property type="match status" value="1"/>
</dbReference>
<dbReference type="PROSITE" id="PS51318">
    <property type="entry name" value="TAT"/>
    <property type="match status" value="1"/>
</dbReference>
<gene>
    <name evidence="5" type="ORF">E8K88_04940</name>
</gene>
<dbReference type="InterPro" id="IPR013740">
    <property type="entry name" value="Redoxin"/>
</dbReference>
<evidence type="ECO:0000256" key="1">
    <source>
        <dbReference type="ARBA" id="ARBA00004196"/>
    </source>
</evidence>
<proteinExistence type="predicted"/>
<dbReference type="GO" id="GO:0017004">
    <property type="term" value="P:cytochrome complex assembly"/>
    <property type="evidence" value="ECO:0007669"/>
    <property type="project" value="UniProtKB-KW"/>
</dbReference>
<dbReference type="InterPro" id="IPR036249">
    <property type="entry name" value="Thioredoxin-like_sf"/>
</dbReference>
<comment type="caution">
    <text evidence="5">The sequence shown here is derived from an EMBL/GenBank/DDBJ whole genome shotgun (WGS) entry which is preliminary data.</text>
</comment>
<dbReference type="PROSITE" id="PS00194">
    <property type="entry name" value="THIOREDOXIN_1"/>
    <property type="match status" value="1"/>
</dbReference>
<organism evidence="5 6">
    <name type="scientific">Lampropedia aestuarii</name>
    <dbReference type="NCBI Taxonomy" id="2562762"/>
    <lineage>
        <taxon>Bacteria</taxon>
        <taxon>Pseudomonadati</taxon>
        <taxon>Pseudomonadota</taxon>
        <taxon>Betaproteobacteria</taxon>
        <taxon>Burkholderiales</taxon>
        <taxon>Comamonadaceae</taxon>
        <taxon>Lampropedia</taxon>
    </lineage>
</organism>
<dbReference type="GO" id="GO:0030313">
    <property type="term" value="C:cell envelope"/>
    <property type="evidence" value="ECO:0007669"/>
    <property type="project" value="UniProtKB-SubCell"/>
</dbReference>
<dbReference type="EMBL" id="SSWX01000005">
    <property type="protein sequence ID" value="THJ34844.1"/>
    <property type="molecule type" value="Genomic_DNA"/>
</dbReference>
<dbReference type="InterPro" id="IPR017937">
    <property type="entry name" value="Thioredoxin_CS"/>
</dbReference>
<keyword evidence="6" id="KW-1185">Reference proteome</keyword>
<dbReference type="CDD" id="cd02966">
    <property type="entry name" value="TlpA_like_family"/>
    <property type="match status" value="1"/>
</dbReference>
<keyword evidence="3" id="KW-0676">Redox-active center</keyword>
<reference evidence="5 6" key="1">
    <citation type="submission" date="2019-04" db="EMBL/GenBank/DDBJ databases">
        <title>Lampropedia sp YIM MLB12 draf genome.</title>
        <authorList>
            <person name="Wang Y.-X."/>
        </authorList>
    </citation>
    <scope>NUCLEOTIDE SEQUENCE [LARGE SCALE GENOMIC DNA]</scope>
    <source>
        <strain evidence="5 6">YIM MLB12</strain>
    </source>
</reference>
<sequence>MKNVAPPSHPPLTPINSLASLHMPRRRWLAWALAGASFAALATTRSWAVEPLSTENTASDKSNDPLWDLVLPTPDGGQLVLAEHAGKPLIVNFWATWCAPCVEELPLLNAFHAKDNGWATIGIAVDTPANVERFVQRFALAFPIGIAGTAGLRLSQELGNTSGLPYTLVVDKKGMIRDRKIGQITADDLANWELLA</sequence>
<evidence type="ECO:0000256" key="3">
    <source>
        <dbReference type="ARBA" id="ARBA00023284"/>
    </source>
</evidence>
<feature type="domain" description="Thioredoxin" evidence="4">
    <location>
        <begin position="60"/>
        <end position="196"/>
    </location>
</feature>
<dbReference type="SUPFAM" id="SSF52833">
    <property type="entry name" value="Thioredoxin-like"/>
    <property type="match status" value="1"/>
</dbReference>
<protein>
    <submittedName>
        <fullName evidence="5">TlpA family protein disulfide reductase</fullName>
    </submittedName>
</protein>
<dbReference type="InterPro" id="IPR013766">
    <property type="entry name" value="Thioredoxin_domain"/>
</dbReference>
<evidence type="ECO:0000256" key="2">
    <source>
        <dbReference type="ARBA" id="ARBA00022748"/>
    </source>
</evidence>